<dbReference type="Proteomes" id="UP001187682">
    <property type="component" value="Unassembled WGS sequence"/>
</dbReference>
<evidence type="ECO:0000313" key="4">
    <source>
        <dbReference type="Proteomes" id="UP001187682"/>
    </source>
</evidence>
<feature type="compositionally biased region" description="Basic and acidic residues" evidence="2">
    <location>
        <begin position="1241"/>
        <end position="1262"/>
    </location>
</feature>
<dbReference type="PROSITE" id="PS51375">
    <property type="entry name" value="PPR"/>
    <property type="match status" value="1"/>
</dbReference>
<evidence type="ECO:0000313" key="3">
    <source>
        <dbReference type="EMBL" id="SPO05901.1"/>
    </source>
</evidence>
<reference evidence="3" key="1">
    <citation type="submission" date="2018-03" db="EMBL/GenBank/DDBJ databases">
        <authorList>
            <person name="Guldener U."/>
        </authorList>
    </citation>
    <scope>NUCLEOTIDE SEQUENCE</scope>
</reference>
<dbReference type="EMBL" id="ONZQ02000014">
    <property type="protein sequence ID" value="SPO05901.1"/>
    <property type="molecule type" value="Genomic_DNA"/>
</dbReference>
<comment type="caution">
    <text evidence="3">The sequence shown here is derived from an EMBL/GenBank/DDBJ whole genome shotgun (WGS) entry which is preliminary data.</text>
</comment>
<organism evidence="3 4">
    <name type="scientific">Cephalotrichum gorgonifer</name>
    <dbReference type="NCBI Taxonomy" id="2041049"/>
    <lineage>
        <taxon>Eukaryota</taxon>
        <taxon>Fungi</taxon>
        <taxon>Dikarya</taxon>
        <taxon>Ascomycota</taxon>
        <taxon>Pezizomycotina</taxon>
        <taxon>Sordariomycetes</taxon>
        <taxon>Hypocreomycetidae</taxon>
        <taxon>Microascales</taxon>
        <taxon>Microascaceae</taxon>
        <taxon>Cephalotrichum</taxon>
    </lineage>
</organism>
<feature type="compositionally biased region" description="Basic and acidic residues" evidence="2">
    <location>
        <begin position="1271"/>
        <end position="1287"/>
    </location>
</feature>
<dbReference type="InterPro" id="IPR050667">
    <property type="entry name" value="PPR-containing_protein"/>
</dbReference>
<feature type="compositionally biased region" description="Basic and acidic residues" evidence="2">
    <location>
        <begin position="1184"/>
        <end position="1209"/>
    </location>
</feature>
<dbReference type="Gene3D" id="1.25.40.10">
    <property type="entry name" value="Tetratricopeptide repeat domain"/>
    <property type="match status" value="1"/>
</dbReference>
<feature type="compositionally biased region" description="Low complexity" evidence="2">
    <location>
        <begin position="1049"/>
        <end position="1058"/>
    </location>
</feature>
<dbReference type="PANTHER" id="PTHR47939">
    <property type="entry name" value="MEMBRANE-ASSOCIATED SALT-INDUCIBLE PROTEIN-LIKE"/>
    <property type="match status" value="1"/>
</dbReference>
<gene>
    <name evidence="3" type="ORF">DNG_08590</name>
</gene>
<name>A0AAE8N3U2_9PEZI</name>
<feature type="compositionally biased region" description="Acidic residues" evidence="2">
    <location>
        <begin position="1288"/>
        <end position="1306"/>
    </location>
</feature>
<evidence type="ECO:0000256" key="2">
    <source>
        <dbReference type="SAM" id="MobiDB-lite"/>
    </source>
</evidence>
<feature type="repeat" description="PPR" evidence="1">
    <location>
        <begin position="631"/>
        <end position="665"/>
    </location>
</feature>
<dbReference type="NCBIfam" id="TIGR00756">
    <property type="entry name" value="PPR"/>
    <property type="match status" value="1"/>
</dbReference>
<dbReference type="Pfam" id="PF13041">
    <property type="entry name" value="PPR_2"/>
    <property type="match status" value="1"/>
</dbReference>
<protein>
    <submittedName>
        <fullName evidence="3">Uncharacterized protein</fullName>
    </submittedName>
</protein>
<dbReference type="InterPro" id="IPR002885">
    <property type="entry name" value="PPR_rpt"/>
</dbReference>
<feature type="region of interest" description="Disordered" evidence="2">
    <location>
        <begin position="99"/>
        <end position="118"/>
    </location>
</feature>
<dbReference type="InterPro" id="IPR011990">
    <property type="entry name" value="TPR-like_helical_dom_sf"/>
</dbReference>
<feature type="region of interest" description="Disordered" evidence="2">
    <location>
        <begin position="1183"/>
        <end position="1209"/>
    </location>
</feature>
<accession>A0AAE8N3U2</accession>
<keyword evidence="4" id="KW-1185">Reference proteome</keyword>
<sequence>MPIRTSAFRKEAAATILSARRLYVKTLLHLACSSEIQSSRAGRLGWSTYQPLEPNLKSLRHLRATIPPRHEPVFDSPKVAFLTATSAPHNEQGWAVRLGDHGDTPASPQLRKKTQREEVDATPEGVRYLISLKRRKLSHQVWNLYEQLPTKDKDALRLEVLGYLSRFPSFHLNPGRCWSLVAQLGEASLDDVALLAAVRSSLVLGLHTETLRYFRRSLDRDVSSTMFEEIIRFSFKASSWPLLWGVWRTWYLSRPQGTEPLSIACLHTVPNLFLEGAVPKFLAHLAHLAKQGYRHENTAETDHSLDTEDTDDLPPNSPKAIAEFLDDLESTQRLQETASHPVVTTDSMLASNGHDPLILSLASFVLEFLGKALPRSNPTKAMDILHRIRSPKLYVDYFLETAQQGPTLHLPQLFRSHKSLLLEGADPRVLPAAFDIFYVHRDRDGLLEVHKDFCHMYYDSVKDEGSSRDPSILRNWWSDYAVRGALPGQAQDHDTYSDYIAVFKFYGDTDMVQFALNDVFGRLGAKREDRAWYAKLATYVQAKDYEGAMDAWKPRFDKGEPDLHTLATLMGLSSERGDLAFTLGLYEKAKEWQLRQSPRILIPLIRVFGGHGFLPEASRICSWAMDNGVLDVEVYNTMLEIYASRHRVHEAHRLVTAMEAKGITCDAESYKHIITALARCKQGHEAFKLLGQAPELSFRGFSASHFEVLMVGALNMKRYAVMYKLAQRMEDIGLPMSPSTTLLLAKAGHRWAREEGSEKVPRKLVTSKDLVESYRKFAESAAATNAQQRRSGRRYDESFDASEFPRERRLLHPLTFKRVVFAMAEMGDAEGLREVTSIFLRRPWNELVLVDLPTSVLSAMMILDFANGDNQGVRRLWRIIWERHLKLSVGSRDGRLHSTAPKVAPDAQYALDEGFKVLQQVMAQETDAEGLIAVLHEVTSAGFQLGQRSWNHTIQALAVMGKWKEAFTLNERMLMPNWTGWRHMRKLKIMTRRRTAFENHEKAEEHQPSTDDAATAVKRAGELTLGASDSTGAPWGSEWYAEQSDRTPTETPGPAPAEQKQERGEPLSEEDRQYQEEHTSVADYLQTQYNIRQVRRRQKERKASGTSPRLAPRFLNPGKNPRFLRPNSHTLMLLGKMYLNMKDMDGWAAEAHAWISMYCARTAHAAMTMTSVGEVEGYPGYEQDGDRAAYKDEGRGGAEEGGAKPRVSEEFKGVIARVLAEAPQRKADRKEARRRQQKREKKLEMERRREEALAEERRRAGLGEEWIPEGDAEREKLRELLGTRSEAEDQEDLADPVEDSADEDAEPNGWDKMEKAVGESTLRSSKKRRKR</sequence>
<feature type="region of interest" description="Disordered" evidence="2">
    <location>
        <begin position="1025"/>
        <end position="1122"/>
    </location>
</feature>
<evidence type="ECO:0000256" key="1">
    <source>
        <dbReference type="PROSITE-ProRule" id="PRU00708"/>
    </source>
</evidence>
<proteinExistence type="predicted"/>
<feature type="compositionally biased region" description="Basic and acidic residues" evidence="2">
    <location>
        <begin position="1059"/>
        <end position="1080"/>
    </location>
</feature>
<dbReference type="PANTHER" id="PTHR47939:SF1">
    <property type="entry name" value="OS04G0684500 PROTEIN"/>
    <property type="match status" value="1"/>
</dbReference>
<feature type="region of interest" description="Disordered" evidence="2">
    <location>
        <begin position="1222"/>
        <end position="1331"/>
    </location>
</feature>